<evidence type="ECO:0000313" key="5">
    <source>
        <dbReference type="EMBL" id="KAH9304588.1"/>
    </source>
</evidence>
<dbReference type="OMA" id="VHEKYWE"/>
<organism evidence="5 6">
    <name type="scientific">Taxus chinensis</name>
    <name type="common">Chinese yew</name>
    <name type="synonym">Taxus wallichiana var. chinensis</name>
    <dbReference type="NCBI Taxonomy" id="29808"/>
    <lineage>
        <taxon>Eukaryota</taxon>
        <taxon>Viridiplantae</taxon>
        <taxon>Streptophyta</taxon>
        <taxon>Embryophyta</taxon>
        <taxon>Tracheophyta</taxon>
        <taxon>Spermatophyta</taxon>
        <taxon>Pinopsida</taxon>
        <taxon>Pinidae</taxon>
        <taxon>Conifers II</taxon>
        <taxon>Cupressales</taxon>
        <taxon>Taxaceae</taxon>
        <taxon>Taxus</taxon>
    </lineage>
</organism>
<dbReference type="InterPro" id="IPR027417">
    <property type="entry name" value="P-loop_NTPase"/>
</dbReference>
<comment type="caution">
    <text evidence="5">The sequence shown here is derived from an EMBL/GenBank/DDBJ whole genome shotgun (WGS) entry which is preliminary data.</text>
</comment>
<dbReference type="InterPro" id="IPR044802">
    <property type="entry name" value="NADKc-like"/>
</dbReference>
<gene>
    <name evidence="5" type="ORF">KI387_008992</name>
</gene>
<dbReference type="Pfam" id="PF06414">
    <property type="entry name" value="Zeta_toxin"/>
    <property type="match status" value="1"/>
</dbReference>
<feature type="non-terminal residue" evidence="5">
    <location>
        <position position="534"/>
    </location>
</feature>
<dbReference type="SUPFAM" id="SSF52540">
    <property type="entry name" value="P-loop containing nucleoside triphosphate hydrolases"/>
    <property type="match status" value="1"/>
</dbReference>
<dbReference type="AlphaFoldDB" id="A0AA38CTV6"/>
<keyword evidence="3" id="KW-0732">Signal</keyword>
<dbReference type="EMBL" id="JAHRHJ020000008">
    <property type="protein sequence ID" value="KAH9304588.1"/>
    <property type="molecule type" value="Genomic_DNA"/>
</dbReference>
<dbReference type="PANTHER" id="PTHR31153:SF1">
    <property type="entry name" value="CALMODULIN CALCIUM-DEPENDENT NAD KINASE"/>
    <property type="match status" value="1"/>
</dbReference>
<dbReference type="PANTHER" id="PTHR31153">
    <property type="entry name" value="CALMODULIN CALCIUM-DEPENDENT NAD KINASE"/>
    <property type="match status" value="1"/>
</dbReference>
<evidence type="ECO:0000256" key="2">
    <source>
        <dbReference type="ARBA" id="ARBA00022840"/>
    </source>
</evidence>
<keyword evidence="6" id="KW-1185">Reference proteome</keyword>
<evidence type="ECO:0000313" key="6">
    <source>
        <dbReference type="Proteomes" id="UP000824469"/>
    </source>
</evidence>
<keyword evidence="1" id="KW-0547">Nucleotide-binding</keyword>
<evidence type="ECO:0000256" key="1">
    <source>
        <dbReference type="ARBA" id="ARBA00022741"/>
    </source>
</evidence>
<dbReference type="Proteomes" id="UP000824469">
    <property type="component" value="Unassembled WGS sequence"/>
</dbReference>
<protein>
    <recommendedName>
        <fullName evidence="4">Zeta toxin domain-containing protein</fullName>
    </recommendedName>
</protein>
<keyword evidence="2" id="KW-0067">ATP-binding</keyword>
<reference evidence="5 6" key="1">
    <citation type="journal article" date="2021" name="Nat. Plants">
        <title>The Taxus genome provides insights into paclitaxel biosynthesis.</title>
        <authorList>
            <person name="Xiong X."/>
            <person name="Gou J."/>
            <person name="Liao Q."/>
            <person name="Li Y."/>
            <person name="Zhou Q."/>
            <person name="Bi G."/>
            <person name="Li C."/>
            <person name="Du R."/>
            <person name="Wang X."/>
            <person name="Sun T."/>
            <person name="Guo L."/>
            <person name="Liang H."/>
            <person name="Lu P."/>
            <person name="Wu Y."/>
            <person name="Zhang Z."/>
            <person name="Ro D.K."/>
            <person name="Shang Y."/>
            <person name="Huang S."/>
            <person name="Yan J."/>
        </authorList>
    </citation>
    <scope>NUCLEOTIDE SEQUENCE [LARGE SCALE GENOMIC DNA]</scope>
    <source>
        <strain evidence="5">Ta-2019</strain>
    </source>
</reference>
<sequence>AEKMMHFRPAAIGLLALKILGHAVNHKDHKKSWVCKDLIPHLESTKDGHVKTLENFGDYVARQLGIKDDKTRCWLSKLANDYLREGRRDSNKIQEDIFAFFTGLCSPDEIDSLSLELIKEFEACMLTYFAFHWDHSSVIIHQVLESNSQSKKKLRAVILTATRKQRLERVFKTLKTKNIFSTLVEQLRAIGNYSAHSHESTEVVPGNANERHPVLLLVGGGMGAGKSSIVRDTLKCSFWSCRAQNAVVVEADAFKESNLIYQALSSSGHQDMVETAEFVHKSSTDAASSLLVAALNDGRDIIFDGTMSWEPFVKQTIAMVREVHRGRYRMGPGYQVDNNGHVHEKYWELVEEYDSVSEAESLKQSTTESPFLEEYTISKERLLESKQSRKPYRIELIGIICDAPIAVFRGIRRAILTRRAVRIRDQLLSHKMFANAFYDYCELVDQVKLYSTNKIDGQAELIGVKESNSKLWVDHKGISALRKLSLLNPNAQSILELYTHKSERRELDKCWKDIVMSSERSSQQENLRNRIQST</sequence>
<feature type="chain" id="PRO_5041253033" description="Zeta toxin domain-containing protein" evidence="3">
    <location>
        <begin position="24"/>
        <end position="534"/>
    </location>
</feature>
<feature type="signal peptide" evidence="3">
    <location>
        <begin position="1"/>
        <end position="23"/>
    </location>
</feature>
<dbReference type="GO" id="GO:0016301">
    <property type="term" value="F:kinase activity"/>
    <property type="evidence" value="ECO:0007669"/>
    <property type="project" value="InterPro"/>
</dbReference>
<name>A0AA38CTV6_TAXCH</name>
<dbReference type="GO" id="GO:0005524">
    <property type="term" value="F:ATP binding"/>
    <property type="evidence" value="ECO:0007669"/>
    <property type="project" value="UniProtKB-KW"/>
</dbReference>
<dbReference type="InterPro" id="IPR010488">
    <property type="entry name" value="Zeta_toxin_domain"/>
</dbReference>
<feature type="domain" description="Zeta toxin" evidence="4">
    <location>
        <begin position="208"/>
        <end position="320"/>
    </location>
</feature>
<accession>A0AA38CTV6</accession>
<dbReference type="Gene3D" id="3.40.50.300">
    <property type="entry name" value="P-loop containing nucleotide triphosphate hydrolases"/>
    <property type="match status" value="1"/>
</dbReference>
<evidence type="ECO:0000259" key="4">
    <source>
        <dbReference type="Pfam" id="PF06414"/>
    </source>
</evidence>
<proteinExistence type="predicted"/>
<evidence type="ECO:0000256" key="3">
    <source>
        <dbReference type="SAM" id="SignalP"/>
    </source>
</evidence>